<feature type="region of interest" description="Disordered" evidence="3">
    <location>
        <begin position="460"/>
        <end position="482"/>
    </location>
</feature>
<dbReference type="PANTHER" id="PTHR31901:SF33">
    <property type="entry name" value="INDOLE-3-ACETIC ACID-AMIDO SYNTHETASE GH3.17"/>
    <property type="match status" value="1"/>
</dbReference>
<evidence type="ECO:0000256" key="3">
    <source>
        <dbReference type="SAM" id="MobiDB-lite"/>
    </source>
</evidence>
<dbReference type="eggNOG" id="ENOG502QPMU">
    <property type="taxonomic scope" value="Eukaryota"/>
</dbReference>
<dbReference type="InterPro" id="IPR055378">
    <property type="entry name" value="GH3_C"/>
</dbReference>
<name>A0A0E0R975_ORYRU</name>
<dbReference type="HOGENOM" id="CLU_016249_2_1_1"/>
<organism evidence="6 7">
    <name type="scientific">Oryza rufipogon</name>
    <name type="common">Brownbeard rice</name>
    <name type="synonym">Asian wild rice</name>
    <dbReference type="NCBI Taxonomy" id="4529"/>
    <lineage>
        <taxon>Eukaryota</taxon>
        <taxon>Viridiplantae</taxon>
        <taxon>Streptophyta</taxon>
        <taxon>Embryophyta</taxon>
        <taxon>Tracheophyta</taxon>
        <taxon>Spermatophyta</taxon>
        <taxon>Magnoliopsida</taxon>
        <taxon>Liliopsida</taxon>
        <taxon>Poales</taxon>
        <taxon>Poaceae</taxon>
        <taxon>BOP clade</taxon>
        <taxon>Oryzoideae</taxon>
        <taxon>Oryzeae</taxon>
        <taxon>Oryzinae</taxon>
        <taxon>Oryza</taxon>
    </lineage>
</organism>
<sequence length="596" mass="64844">MTSTSSENAPDHDHDHDASSPAPATATAAALPPMIPACDPHDGPACLELIEVLTTRAAAVQRRVLAEVLAMNTGTDYLRRFLGDEVVAAAGGEDELAAAFKERVPVVEYEDVKPYIERIANGAPSSLISSKPITELLTSSGTSGGQPKLMPATEEELDRKTFLYNLLVPVMNKYVEGLDEGRGMYLLFVKPEITTASGMVARPVLTSYYKSRHFRRRPDSPYTRYTSPDAAILCPDSRQSMYAQLLCGLARRGEVLRVGAVFASAFLRAVKFLEGHWRALCADIRAGRADPAVVTDAACRGAVDASYFGINLRPLDPPEEVVYTLLPNMCYYEFIKVEKDGDGEKVRDGEVVDLVGVEVGAYYELVVTTFTGLYRYRVGDILQVAGFHNAAPQFRFVHRRNVVLSVDTDKTSEDDLLRAVTAAKPLLDPLSCVLAEYTAYADTSSIPGHYVLFWELTPSPSPPPPPCHDDADDAADIGEDKDKDKDKVAHVMAACCAAVEAGLDSVYRRCRSRDRSIGPLEIRVVAPGAFDALMDMCVSHGSSVNQYKTPRCIKHPDAIAVLEQRVVGRFFSDAVPHWEPLKVDGAAAAPATGSDQ</sequence>
<reference evidence="6" key="2">
    <citation type="submission" date="2015-06" db="UniProtKB">
        <authorList>
            <consortium name="EnsemblPlants"/>
        </authorList>
    </citation>
    <scope>IDENTIFICATION</scope>
</reference>
<dbReference type="InterPro" id="IPR055377">
    <property type="entry name" value="GH3_M"/>
</dbReference>
<feature type="domain" description="GH3 C-terminal" evidence="5">
    <location>
        <begin position="415"/>
        <end position="556"/>
    </location>
</feature>
<reference evidence="7" key="1">
    <citation type="submission" date="2013-06" db="EMBL/GenBank/DDBJ databases">
        <authorList>
            <person name="Zhao Q."/>
        </authorList>
    </citation>
    <scope>NUCLEOTIDE SEQUENCE</scope>
    <source>
        <strain evidence="7">cv. W1943</strain>
    </source>
</reference>
<dbReference type="InterPro" id="IPR004993">
    <property type="entry name" value="GH3"/>
</dbReference>
<dbReference type="Gramene" id="ORUFI11G16590.1">
    <property type="protein sequence ID" value="ORUFI11G16590.1"/>
    <property type="gene ID" value="ORUFI11G16590"/>
</dbReference>
<protein>
    <submittedName>
        <fullName evidence="6">Uncharacterized protein</fullName>
    </submittedName>
</protein>
<dbReference type="EnsemblPlants" id="ORUFI11G16590.1">
    <property type="protein sequence ID" value="ORUFI11G16590.1"/>
    <property type="gene ID" value="ORUFI11G16590"/>
</dbReference>
<feature type="region of interest" description="Disordered" evidence="3">
    <location>
        <begin position="1"/>
        <end position="26"/>
    </location>
</feature>
<evidence type="ECO:0000256" key="1">
    <source>
        <dbReference type="ARBA" id="ARBA00008068"/>
    </source>
</evidence>
<evidence type="ECO:0000259" key="4">
    <source>
        <dbReference type="Pfam" id="PF23571"/>
    </source>
</evidence>
<dbReference type="Proteomes" id="UP000008022">
    <property type="component" value="Unassembled WGS sequence"/>
</dbReference>
<dbReference type="Pfam" id="PF23571">
    <property type="entry name" value="GH3_M"/>
    <property type="match status" value="1"/>
</dbReference>
<evidence type="ECO:0000313" key="6">
    <source>
        <dbReference type="EnsemblPlants" id="ORUFI11G16590.1"/>
    </source>
</evidence>
<comment type="similarity">
    <text evidence="1">Belongs to the IAA-amido conjugating enzyme family.</text>
</comment>
<dbReference type="PANTHER" id="PTHR31901">
    <property type="entry name" value="GH3 DOMAIN-CONTAINING PROTEIN"/>
    <property type="match status" value="1"/>
</dbReference>
<dbReference type="GO" id="GO:0005737">
    <property type="term" value="C:cytoplasm"/>
    <property type="evidence" value="ECO:0007669"/>
    <property type="project" value="TreeGrafter"/>
</dbReference>
<dbReference type="OMA" id="WITDPSC"/>
<evidence type="ECO:0000259" key="5">
    <source>
        <dbReference type="Pfam" id="PF23572"/>
    </source>
</evidence>
<dbReference type="GO" id="GO:0016881">
    <property type="term" value="F:acid-amino acid ligase activity"/>
    <property type="evidence" value="ECO:0007669"/>
    <property type="project" value="TreeGrafter"/>
</dbReference>
<proteinExistence type="inferred from homology"/>
<dbReference type="STRING" id="4529.A0A0E0R975"/>
<evidence type="ECO:0000256" key="2">
    <source>
        <dbReference type="ARBA" id="ARBA00022598"/>
    </source>
</evidence>
<evidence type="ECO:0000313" key="7">
    <source>
        <dbReference type="Proteomes" id="UP000008022"/>
    </source>
</evidence>
<feature type="compositionally biased region" description="Basic and acidic residues" evidence="3">
    <location>
        <begin position="9"/>
        <end position="18"/>
    </location>
</feature>
<dbReference type="Pfam" id="PF23572">
    <property type="entry name" value="GH3_C"/>
    <property type="match status" value="1"/>
</dbReference>
<dbReference type="AlphaFoldDB" id="A0A0E0R975"/>
<feature type="domain" description="GH3 middle" evidence="4">
    <location>
        <begin position="323"/>
        <end position="399"/>
    </location>
</feature>
<dbReference type="Pfam" id="PF03321">
    <property type="entry name" value="GH3"/>
    <property type="match status" value="1"/>
</dbReference>
<keyword evidence="7" id="KW-1185">Reference proteome</keyword>
<keyword evidence="2" id="KW-0436">Ligase</keyword>
<accession>A0A0E0R975</accession>